<evidence type="ECO:0000256" key="1">
    <source>
        <dbReference type="ARBA" id="ARBA00010552"/>
    </source>
</evidence>
<evidence type="ECO:0000313" key="3">
    <source>
        <dbReference type="Proteomes" id="UP000789704"/>
    </source>
</evidence>
<dbReference type="RefSeq" id="WP_228877073.1">
    <property type="nucleotide sequence ID" value="NZ_CAJQYZ010000003.1"/>
</dbReference>
<keyword evidence="2" id="KW-0378">Hydrolase</keyword>
<dbReference type="Gene3D" id="3.30.1330.40">
    <property type="entry name" value="RutC-like"/>
    <property type="match status" value="1"/>
</dbReference>
<accession>A0A9N8RXE8</accession>
<keyword evidence="3" id="KW-1185">Reference proteome</keyword>
<dbReference type="EC" id="3.5.99.10" evidence="2"/>
<dbReference type="Proteomes" id="UP000789704">
    <property type="component" value="Unassembled WGS sequence"/>
</dbReference>
<name>A0A9N8RXE8_9BURK</name>
<gene>
    <name evidence="2" type="primary">ridA</name>
    <name evidence="2" type="ORF">LMG31841_02604</name>
</gene>
<comment type="caution">
    <text evidence="2">The sequence shown here is derived from an EMBL/GenBank/DDBJ whole genome shotgun (WGS) entry which is preliminary data.</text>
</comment>
<reference evidence="2" key="1">
    <citation type="submission" date="2021-04" db="EMBL/GenBank/DDBJ databases">
        <authorList>
            <person name="Vanwijnsberghe S."/>
        </authorList>
    </citation>
    <scope>NUCLEOTIDE SEQUENCE</scope>
    <source>
        <strain evidence="2">LMG 31841</strain>
    </source>
</reference>
<dbReference type="InterPro" id="IPR035959">
    <property type="entry name" value="RutC-like_sf"/>
</dbReference>
<dbReference type="GO" id="GO:0120241">
    <property type="term" value="F:2-iminobutanoate/2-iminopropanoate deaminase"/>
    <property type="evidence" value="ECO:0007669"/>
    <property type="project" value="UniProtKB-EC"/>
</dbReference>
<comment type="similarity">
    <text evidence="1">Belongs to the RutC family.</text>
</comment>
<organism evidence="2 3">
    <name type="scientific">Paraburkholderia saeva</name>
    <dbReference type="NCBI Taxonomy" id="2777537"/>
    <lineage>
        <taxon>Bacteria</taxon>
        <taxon>Pseudomonadati</taxon>
        <taxon>Pseudomonadota</taxon>
        <taxon>Betaproteobacteria</taxon>
        <taxon>Burkholderiales</taxon>
        <taxon>Burkholderiaceae</taxon>
        <taxon>Paraburkholderia</taxon>
    </lineage>
</organism>
<dbReference type="PANTHER" id="PTHR11803:SF58">
    <property type="entry name" value="PROTEIN HMF1-RELATED"/>
    <property type="match status" value="1"/>
</dbReference>
<dbReference type="PANTHER" id="PTHR11803">
    <property type="entry name" value="2-IMINOBUTANOATE/2-IMINOPROPANOATE DEAMINASE RIDA"/>
    <property type="match status" value="1"/>
</dbReference>
<dbReference type="EMBL" id="CAJQZC010000004">
    <property type="protein sequence ID" value="CAG4898333.1"/>
    <property type="molecule type" value="Genomic_DNA"/>
</dbReference>
<dbReference type="GO" id="GO:0005829">
    <property type="term" value="C:cytosol"/>
    <property type="evidence" value="ECO:0007669"/>
    <property type="project" value="TreeGrafter"/>
</dbReference>
<protein>
    <submittedName>
        <fullName evidence="2">2-iminobutanoate/2-iminopropanoate deaminase</fullName>
        <ecNumber evidence="2">3.5.99.10</ecNumber>
    </submittedName>
</protein>
<dbReference type="InterPro" id="IPR006175">
    <property type="entry name" value="YjgF/YER057c/UK114"/>
</dbReference>
<proteinExistence type="inferred from homology"/>
<dbReference type="AlphaFoldDB" id="A0A9N8RXE8"/>
<dbReference type="CDD" id="cd00448">
    <property type="entry name" value="YjgF_YER057c_UK114_family"/>
    <property type="match status" value="1"/>
</dbReference>
<evidence type="ECO:0000313" key="2">
    <source>
        <dbReference type="EMBL" id="CAG4898333.1"/>
    </source>
</evidence>
<dbReference type="Pfam" id="PF01042">
    <property type="entry name" value="Ribonuc_L-PSP"/>
    <property type="match status" value="1"/>
</dbReference>
<sequence length="145" mass="16157">MSSTIFHTVAAAAPAPVSARYSHAVEADGWLHVTGQLPVDPERPDAPLPGDITAQARLCFDNLKRIVSHARYALDDTVFVRIYLRDFDADFAAFNRVYDAYFDDPQRLPSRTTVGVSRLGRDARVEVDIVLFSREKRATASQPHT</sequence>
<dbReference type="SUPFAM" id="SSF55298">
    <property type="entry name" value="YjgF-like"/>
    <property type="match status" value="1"/>
</dbReference>